<keyword evidence="1" id="KW-1133">Transmembrane helix</keyword>
<dbReference type="RefSeq" id="WP_076614178.1">
    <property type="nucleotide sequence ID" value="NZ_CP019323.1"/>
</dbReference>
<feature type="transmembrane region" description="Helical" evidence="1">
    <location>
        <begin position="76"/>
        <end position="98"/>
    </location>
</feature>
<organism evidence="2 3">
    <name type="scientific">Companilactobacillus allii</name>
    <dbReference type="NCBI Taxonomy" id="1847728"/>
    <lineage>
        <taxon>Bacteria</taxon>
        <taxon>Bacillati</taxon>
        <taxon>Bacillota</taxon>
        <taxon>Bacilli</taxon>
        <taxon>Lactobacillales</taxon>
        <taxon>Lactobacillaceae</taxon>
        <taxon>Companilactobacillus</taxon>
    </lineage>
</organism>
<evidence type="ECO:0000256" key="1">
    <source>
        <dbReference type="SAM" id="Phobius"/>
    </source>
</evidence>
<evidence type="ECO:0000313" key="2">
    <source>
        <dbReference type="EMBL" id="APX71674.1"/>
    </source>
</evidence>
<keyword evidence="1" id="KW-0472">Membrane</keyword>
<feature type="transmembrane region" description="Helical" evidence="1">
    <location>
        <begin position="43"/>
        <end position="64"/>
    </location>
</feature>
<proteinExistence type="predicted"/>
<feature type="transmembrane region" description="Helical" evidence="1">
    <location>
        <begin position="12"/>
        <end position="31"/>
    </location>
</feature>
<dbReference type="STRING" id="1847728.BTM29_03480"/>
<dbReference type="Proteomes" id="UP000187499">
    <property type="component" value="Chromosome"/>
</dbReference>
<keyword evidence="1" id="KW-0812">Transmembrane</keyword>
<gene>
    <name evidence="2" type="ORF">BTM29_03480</name>
</gene>
<name>A0A1P8Q1C1_9LACO</name>
<dbReference type="AlphaFoldDB" id="A0A1P8Q1C1"/>
<feature type="transmembrane region" description="Helical" evidence="1">
    <location>
        <begin position="104"/>
        <end position="123"/>
    </location>
</feature>
<evidence type="ECO:0000313" key="3">
    <source>
        <dbReference type="Proteomes" id="UP000187499"/>
    </source>
</evidence>
<dbReference type="OrthoDB" id="2322477at2"/>
<protein>
    <submittedName>
        <fullName evidence="2">Uncharacterized protein</fullName>
    </submittedName>
</protein>
<reference evidence="3" key="1">
    <citation type="submission" date="2016-12" db="EMBL/GenBank/DDBJ databases">
        <authorList>
            <person name="Jung M.Y."/>
            <person name="Lee S.H."/>
        </authorList>
    </citation>
    <scope>NUCLEOTIDE SEQUENCE [LARGE SCALE GENOMIC DNA]</scope>
    <source>
        <strain evidence="3">WiKim39</strain>
    </source>
</reference>
<dbReference type="EMBL" id="CP019323">
    <property type="protein sequence ID" value="APX71674.1"/>
    <property type="molecule type" value="Genomic_DNA"/>
</dbReference>
<dbReference type="KEGG" id="lalw:BTM29_03480"/>
<sequence>MKNLYRLDRLTLFALFLIYAFSGITAMVLANEATPEMGRVMELVVYVVGLIIGFVIYYGIMYLILKNSEFDFQKTIFVNIAIGLIVVALLSGIVGAITNKGLNIWVKVIVGLLGNGLTIALNWKYLQVSQSSKIKVSILSVLSFFVSVI</sequence>
<keyword evidence="3" id="KW-1185">Reference proteome</keyword>
<accession>A0A1P8Q1C1</accession>